<dbReference type="SUPFAM" id="SSF56112">
    <property type="entry name" value="Protein kinase-like (PK-like)"/>
    <property type="match status" value="1"/>
</dbReference>
<evidence type="ECO:0000313" key="2">
    <source>
        <dbReference type="EMBL" id="KAF1749648.1"/>
    </source>
</evidence>
<evidence type="ECO:0000313" key="3">
    <source>
        <dbReference type="Proteomes" id="UP000483820"/>
    </source>
</evidence>
<name>A0A6A5G3S7_CAERE</name>
<dbReference type="PROSITE" id="PS50011">
    <property type="entry name" value="PROTEIN_KINASE_DOM"/>
    <property type="match status" value="1"/>
</dbReference>
<dbReference type="Proteomes" id="UP000483820">
    <property type="component" value="Chromosome X"/>
</dbReference>
<dbReference type="GeneID" id="78778033"/>
<comment type="caution">
    <text evidence="2">The sequence shown here is derived from an EMBL/GenBank/DDBJ whole genome shotgun (WGS) entry which is preliminary data.</text>
</comment>
<dbReference type="RefSeq" id="XP_053580238.1">
    <property type="nucleotide sequence ID" value="XM_053736672.1"/>
</dbReference>
<protein>
    <recommendedName>
        <fullName evidence="1">Protein kinase domain-containing protein</fullName>
    </recommendedName>
</protein>
<gene>
    <name evidence="2" type="ORF">GCK72_026116</name>
</gene>
<dbReference type="Pfam" id="PF00069">
    <property type="entry name" value="Pkinase"/>
    <property type="match status" value="1"/>
</dbReference>
<sequence>MDIVFAPGSLVDGRFRVLGILHNSETQIYNVTDTQQGDVECILKLYKRDIFDDAYYNEITFLKACKGKKGYPYLFSVFSFAHGNIECDCIVMSDVGDTLLSQLKMRSWRFTMANTVRIGYRCLELLEKMHAMGYVHMDVHQQNIMVEHDYDGELKLNLIDFEFTSKIHPPPSCNNFFARQSSLNIARHGDYSPIDDLVSMVFVLFATQNIDPFIRRNIDDYVQQKEQFHADPMRHFPNAESQWLGRLYIEIERQRTDGYDKSKILEILNAAVSGIDPRSPIDFGYQRGTYWIR</sequence>
<dbReference type="EMBL" id="WUAV01000006">
    <property type="protein sequence ID" value="KAF1749648.1"/>
    <property type="molecule type" value="Genomic_DNA"/>
</dbReference>
<accession>A0A6A5G3S7</accession>
<dbReference type="KEGG" id="crq:GCK72_026116"/>
<feature type="domain" description="Protein kinase" evidence="1">
    <location>
        <begin position="1"/>
        <end position="293"/>
    </location>
</feature>
<organism evidence="2 3">
    <name type="scientific">Caenorhabditis remanei</name>
    <name type="common">Caenorhabditis vulgaris</name>
    <dbReference type="NCBI Taxonomy" id="31234"/>
    <lineage>
        <taxon>Eukaryota</taxon>
        <taxon>Metazoa</taxon>
        <taxon>Ecdysozoa</taxon>
        <taxon>Nematoda</taxon>
        <taxon>Chromadorea</taxon>
        <taxon>Rhabditida</taxon>
        <taxon>Rhabditina</taxon>
        <taxon>Rhabditomorpha</taxon>
        <taxon>Rhabditoidea</taxon>
        <taxon>Rhabditidae</taxon>
        <taxon>Peloderinae</taxon>
        <taxon>Caenorhabditis</taxon>
    </lineage>
</organism>
<reference evidence="2 3" key="1">
    <citation type="submission" date="2019-12" db="EMBL/GenBank/DDBJ databases">
        <title>Chromosome-level assembly of the Caenorhabditis remanei genome.</title>
        <authorList>
            <person name="Teterina A.A."/>
            <person name="Willis J.H."/>
            <person name="Phillips P.C."/>
        </authorList>
    </citation>
    <scope>NUCLEOTIDE SEQUENCE [LARGE SCALE GENOMIC DNA]</scope>
    <source>
        <strain evidence="2 3">PX506</strain>
        <tissue evidence="2">Whole organism</tissue>
    </source>
</reference>
<dbReference type="InterPro" id="IPR050235">
    <property type="entry name" value="CK1_Ser-Thr_kinase"/>
</dbReference>
<proteinExistence type="predicted"/>
<dbReference type="CTD" id="78778033"/>
<evidence type="ECO:0000259" key="1">
    <source>
        <dbReference type="PROSITE" id="PS50011"/>
    </source>
</evidence>
<dbReference type="InterPro" id="IPR000719">
    <property type="entry name" value="Prot_kinase_dom"/>
</dbReference>
<dbReference type="InterPro" id="IPR011009">
    <property type="entry name" value="Kinase-like_dom_sf"/>
</dbReference>
<dbReference type="GO" id="GO:0004672">
    <property type="term" value="F:protein kinase activity"/>
    <property type="evidence" value="ECO:0007669"/>
    <property type="project" value="InterPro"/>
</dbReference>
<dbReference type="GO" id="GO:0005524">
    <property type="term" value="F:ATP binding"/>
    <property type="evidence" value="ECO:0007669"/>
    <property type="project" value="InterPro"/>
</dbReference>
<dbReference type="Gene3D" id="1.10.510.10">
    <property type="entry name" value="Transferase(Phosphotransferase) domain 1"/>
    <property type="match status" value="1"/>
</dbReference>
<dbReference type="AlphaFoldDB" id="A0A6A5G3S7"/>
<dbReference type="PANTHER" id="PTHR11909">
    <property type="entry name" value="CASEIN KINASE-RELATED"/>
    <property type="match status" value="1"/>
</dbReference>